<dbReference type="Proteomes" id="UP000665561">
    <property type="component" value="Unassembled WGS sequence"/>
</dbReference>
<evidence type="ECO:0000259" key="1">
    <source>
        <dbReference type="Pfam" id="PF13761"/>
    </source>
</evidence>
<dbReference type="InterPro" id="IPR025311">
    <property type="entry name" value="DUF4166"/>
</dbReference>
<gene>
    <name evidence="2" type="ORF">GT019_05855</name>
</gene>
<sequence length="225" mass="25947">MRSIYERALGSKFERLHPRIRERFGFASEAGVASIGEGVMERVWYAKWAAAPLLLLSSRNIMFPRGGEGVPFTVSNYAYADSYGRETVTWSRRFRFPDGVRKFDATMIHSSERRCIVDYMGTRQHLAVDLEMDVSPLGGMLLRSGEQRCYEGRLRFRLPDWLTARANVHEWYDDEASCYRIAAEIANPVLGPVFRYAGRFDARTVPMAGRRVPYEVKPTREECRE</sequence>
<dbReference type="Pfam" id="PF13761">
    <property type="entry name" value="DUF4166"/>
    <property type="match status" value="1"/>
</dbReference>
<dbReference type="EMBL" id="JAAAMV010000002">
    <property type="protein sequence ID" value="NBD23389.1"/>
    <property type="molecule type" value="Genomic_DNA"/>
</dbReference>
<protein>
    <submittedName>
        <fullName evidence="2">DUF4166 domain-containing protein</fullName>
    </submittedName>
</protein>
<organism evidence="2 3">
    <name type="scientific">Paenibacillus glycinis</name>
    <dbReference type="NCBI Taxonomy" id="2697035"/>
    <lineage>
        <taxon>Bacteria</taxon>
        <taxon>Bacillati</taxon>
        <taxon>Bacillota</taxon>
        <taxon>Bacilli</taxon>
        <taxon>Bacillales</taxon>
        <taxon>Paenibacillaceae</taxon>
        <taxon>Paenibacillus</taxon>
    </lineage>
</organism>
<proteinExistence type="predicted"/>
<comment type="caution">
    <text evidence="2">The sequence shown here is derived from an EMBL/GenBank/DDBJ whole genome shotgun (WGS) entry which is preliminary data.</text>
</comment>
<reference evidence="2 3" key="1">
    <citation type="submission" date="2020-01" db="EMBL/GenBank/DDBJ databases">
        <title>Paenibacillus soybeanensis sp. nov. isolated from the nodules of soybean (Glycine max(L.) Merr).</title>
        <authorList>
            <person name="Wang H."/>
        </authorList>
    </citation>
    <scope>NUCLEOTIDE SEQUENCE [LARGE SCALE GENOMIC DNA]</scope>
    <source>
        <strain evidence="2 3">T1</strain>
    </source>
</reference>
<evidence type="ECO:0000313" key="2">
    <source>
        <dbReference type="EMBL" id="NBD23389.1"/>
    </source>
</evidence>
<accession>A0ABW9XL76</accession>
<dbReference type="RefSeq" id="WP_161741808.1">
    <property type="nucleotide sequence ID" value="NZ_JAAAMV010000002.1"/>
</dbReference>
<evidence type="ECO:0000313" key="3">
    <source>
        <dbReference type="Proteomes" id="UP000665561"/>
    </source>
</evidence>
<name>A0ABW9XL76_9BACL</name>
<keyword evidence="3" id="KW-1185">Reference proteome</keyword>
<feature type="domain" description="DUF4166" evidence="1">
    <location>
        <begin position="16"/>
        <end position="200"/>
    </location>
</feature>